<sequence>MNHGPAGARTGGGTRCLGERSADELRAHRRMTAACRQVRSGDLGVSNFAPEQHLQWTVSGGVPRGLPEVNGQLQRCGLPFSVVTGRRLGGSGLHWTGARGMGQEWEPGSM</sequence>
<feature type="region of interest" description="Disordered" evidence="1">
    <location>
        <begin position="91"/>
        <end position="110"/>
    </location>
</feature>
<evidence type="ECO:0000313" key="3">
    <source>
        <dbReference type="Proteomes" id="UP001066276"/>
    </source>
</evidence>
<protein>
    <submittedName>
        <fullName evidence="2">Uncharacterized protein</fullName>
    </submittedName>
</protein>
<dbReference type="Proteomes" id="UP001066276">
    <property type="component" value="Chromosome 3_1"/>
</dbReference>
<evidence type="ECO:0000313" key="2">
    <source>
        <dbReference type="EMBL" id="KAJ1190582.1"/>
    </source>
</evidence>
<gene>
    <name evidence="2" type="ORF">NDU88_007320</name>
</gene>
<accession>A0AAV7UNH6</accession>
<comment type="caution">
    <text evidence="2">The sequence shown here is derived from an EMBL/GenBank/DDBJ whole genome shotgun (WGS) entry which is preliminary data.</text>
</comment>
<dbReference type="AlphaFoldDB" id="A0AAV7UNH6"/>
<dbReference type="EMBL" id="JANPWB010000005">
    <property type="protein sequence ID" value="KAJ1190582.1"/>
    <property type="molecule type" value="Genomic_DNA"/>
</dbReference>
<proteinExistence type="predicted"/>
<reference evidence="2" key="1">
    <citation type="journal article" date="2022" name="bioRxiv">
        <title>Sequencing and chromosome-scale assembly of the giantPleurodeles waltlgenome.</title>
        <authorList>
            <person name="Brown T."/>
            <person name="Elewa A."/>
            <person name="Iarovenko S."/>
            <person name="Subramanian E."/>
            <person name="Araus A.J."/>
            <person name="Petzold A."/>
            <person name="Susuki M."/>
            <person name="Suzuki K.-i.T."/>
            <person name="Hayashi T."/>
            <person name="Toyoda A."/>
            <person name="Oliveira C."/>
            <person name="Osipova E."/>
            <person name="Leigh N.D."/>
            <person name="Simon A."/>
            <person name="Yun M.H."/>
        </authorList>
    </citation>
    <scope>NUCLEOTIDE SEQUENCE</scope>
    <source>
        <strain evidence="2">20211129_DDA</strain>
        <tissue evidence="2">Liver</tissue>
    </source>
</reference>
<name>A0AAV7UNH6_PLEWA</name>
<keyword evidence="3" id="KW-1185">Reference proteome</keyword>
<evidence type="ECO:0000256" key="1">
    <source>
        <dbReference type="SAM" id="MobiDB-lite"/>
    </source>
</evidence>
<organism evidence="2 3">
    <name type="scientific">Pleurodeles waltl</name>
    <name type="common">Iberian ribbed newt</name>
    <dbReference type="NCBI Taxonomy" id="8319"/>
    <lineage>
        <taxon>Eukaryota</taxon>
        <taxon>Metazoa</taxon>
        <taxon>Chordata</taxon>
        <taxon>Craniata</taxon>
        <taxon>Vertebrata</taxon>
        <taxon>Euteleostomi</taxon>
        <taxon>Amphibia</taxon>
        <taxon>Batrachia</taxon>
        <taxon>Caudata</taxon>
        <taxon>Salamandroidea</taxon>
        <taxon>Salamandridae</taxon>
        <taxon>Pleurodelinae</taxon>
        <taxon>Pleurodeles</taxon>
    </lineage>
</organism>